<dbReference type="AlphaFoldDB" id="A0A170PM15"/>
<reference evidence="7" key="1">
    <citation type="submission" date="2015-10" db="EMBL/GenBank/DDBJ databases">
        <authorList>
            <person name="Gilbert D.G."/>
        </authorList>
    </citation>
    <scope>NUCLEOTIDE SEQUENCE</scope>
</reference>
<dbReference type="EMBL" id="CZQC01000061">
    <property type="protein sequence ID" value="CUS42126.1"/>
    <property type="molecule type" value="Genomic_DNA"/>
</dbReference>
<organism evidence="7">
    <name type="scientific">hydrothermal vent metagenome</name>
    <dbReference type="NCBI Taxonomy" id="652676"/>
    <lineage>
        <taxon>unclassified sequences</taxon>
        <taxon>metagenomes</taxon>
        <taxon>ecological metagenomes</taxon>
    </lineage>
</organism>
<dbReference type="InterPro" id="IPR029149">
    <property type="entry name" value="Creatin/AminoP/Spt16_N"/>
</dbReference>
<dbReference type="InterPro" id="IPR036005">
    <property type="entry name" value="Creatinase/aminopeptidase-like"/>
</dbReference>
<dbReference type="FunFam" id="3.90.230.10:FF:000002">
    <property type="entry name" value="Xaa-Pro aminopeptidase 3"/>
    <property type="match status" value="1"/>
</dbReference>
<evidence type="ECO:0000256" key="4">
    <source>
        <dbReference type="ARBA" id="ARBA00022801"/>
    </source>
</evidence>
<dbReference type="Gene3D" id="3.90.230.10">
    <property type="entry name" value="Creatinase/methionine aminopeptidase superfamily"/>
    <property type="match status" value="1"/>
</dbReference>
<dbReference type="InterPro" id="IPR000994">
    <property type="entry name" value="Pept_M24"/>
</dbReference>
<dbReference type="SUPFAM" id="SSF55920">
    <property type="entry name" value="Creatinase/aminopeptidase"/>
    <property type="match status" value="1"/>
</dbReference>
<dbReference type="GO" id="GO:0006508">
    <property type="term" value="P:proteolysis"/>
    <property type="evidence" value="ECO:0007669"/>
    <property type="project" value="TreeGrafter"/>
</dbReference>
<dbReference type="GO" id="GO:0030145">
    <property type="term" value="F:manganese ion binding"/>
    <property type="evidence" value="ECO:0007669"/>
    <property type="project" value="InterPro"/>
</dbReference>
<comment type="similarity">
    <text evidence="2">Belongs to the peptidase M24B family.</text>
</comment>
<dbReference type="GO" id="GO:0070006">
    <property type="term" value="F:metalloaminopeptidase activity"/>
    <property type="evidence" value="ECO:0007669"/>
    <property type="project" value="InterPro"/>
</dbReference>
<dbReference type="PANTHER" id="PTHR43226:SF4">
    <property type="entry name" value="XAA-PRO AMINOPEPTIDASE 3"/>
    <property type="match status" value="1"/>
</dbReference>
<name>A0A170PM15_9ZZZZ</name>
<comment type="cofactor">
    <cofactor evidence="1">
        <name>Mn(2+)</name>
        <dbReference type="ChEBI" id="CHEBI:29035"/>
    </cofactor>
</comment>
<evidence type="ECO:0000256" key="3">
    <source>
        <dbReference type="ARBA" id="ARBA00022723"/>
    </source>
</evidence>
<evidence type="ECO:0000256" key="1">
    <source>
        <dbReference type="ARBA" id="ARBA00001936"/>
    </source>
</evidence>
<dbReference type="InterPro" id="IPR007865">
    <property type="entry name" value="Aminopep_P_N"/>
</dbReference>
<keyword evidence="4 7" id="KW-0378">Hydrolase</keyword>
<gene>
    <name evidence="7" type="ORF">MGWOODY_Tha1408</name>
</gene>
<dbReference type="SMART" id="SM01011">
    <property type="entry name" value="AMP_N"/>
    <property type="match status" value="1"/>
</dbReference>
<dbReference type="PANTHER" id="PTHR43226">
    <property type="entry name" value="XAA-PRO AMINOPEPTIDASE 3"/>
    <property type="match status" value="1"/>
</dbReference>
<dbReference type="NCBIfam" id="NF008131">
    <property type="entry name" value="PRK10879.1"/>
    <property type="match status" value="1"/>
</dbReference>
<evidence type="ECO:0000256" key="2">
    <source>
        <dbReference type="ARBA" id="ARBA00008766"/>
    </source>
</evidence>
<evidence type="ECO:0000256" key="5">
    <source>
        <dbReference type="ARBA" id="ARBA00023211"/>
    </source>
</evidence>
<dbReference type="CDD" id="cd01087">
    <property type="entry name" value="Prolidase"/>
    <property type="match status" value="1"/>
</dbReference>
<evidence type="ECO:0000259" key="6">
    <source>
        <dbReference type="SMART" id="SM01011"/>
    </source>
</evidence>
<sequence>MVKLDPQEYARRRRQLMDLMSPNSIAIIPSAPVTVRNRDVEHPFRQDSDFYYLSGFAEEHAALVLIPGREHGEYVIFCQEKIKEQEIWTGRRVGPEAAPEVLGADDAFPVTDIDDILPGLIEGKDRIYASLGVSPDFDRQLMQWVNHIKTQVRNGATPPHEFSALDHLLHEMRLIKSPAEVAVMQAAADISAEAHTRAMQMVKPGMMEYQLEAEIMRTFMAAGSRWPAYPSIVGAGDNACILHYTQNNQMIADGDLILIDAGCELDYYASDITRTFPANGRFSDEQRALYQLVLDSQYAAIAEVKAGNHWNQPHEAAVKVLVTGLIELGLLEGTVEENIESLAYRQFYMHKTGHWLGMDVHDVGEYRIDGEWRIQEPGMVMTVEPGLYIAPDDDSVDAKWRGIGIRIEDDVVVTKTGCHVLTSGIVKEIADIERVIAG</sequence>
<evidence type="ECO:0000313" key="7">
    <source>
        <dbReference type="EMBL" id="CUS42126.1"/>
    </source>
</evidence>
<dbReference type="Pfam" id="PF05195">
    <property type="entry name" value="AMP_N"/>
    <property type="match status" value="1"/>
</dbReference>
<dbReference type="InterPro" id="IPR052433">
    <property type="entry name" value="X-Pro_dipept-like"/>
</dbReference>
<proteinExistence type="inferred from homology"/>
<dbReference type="Gene3D" id="3.40.350.10">
    <property type="entry name" value="Creatinase/prolidase N-terminal domain"/>
    <property type="match status" value="1"/>
</dbReference>
<feature type="domain" description="Aminopeptidase P N-terminal" evidence="6">
    <location>
        <begin position="4"/>
        <end position="138"/>
    </location>
</feature>
<dbReference type="EC" id="3.4.11.9" evidence="7"/>
<keyword evidence="7" id="KW-0645">Protease</keyword>
<keyword evidence="7" id="KW-0031">Aminopeptidase</keyword>
<protein>
    <submittedName>
        <fullName evidence="7">Xaa-Pro aminopeptidase</fullName>
        <ecNumber evidence="7">3.4.11.9</ecNumber>
    </submittedName>
</protein>
<dbReference type="GO" id="GO:0005829">
    <property type="term" value="C:cytosol"/>
    <property type="evidence" value="ECO:0007669"/>
    <property type="project" value="TreeGrafter"/>
</dbReference>
<dbReference type="Pfam" id="PF00557">
    <property type="entry name" value="Peptidase_M24"/>
    <property type="match status" value="1"/>
</dbReference>
<keyword evidence="3" id="KW-0479">Metal-binding</keyword>
<dbReference type="SUPFAM" id="SSF53092">
    <property type="entry name" value="Creatinase/prolidase N-terminal domain"/>
    <property type="match status" value="1"/>
</dbReference>
<accession>A0A170PM15</accession>
<keyword evidence="5" id="KW-0464">Manganese</keyword>